<proteinExistence type="predicted"/>
<dbReference type="InterPro" id="IPR036490">
    <property type="entry name" value="ThsB_TIR-like_sf"/>
</dbReference>
<dbReference type="InterPro" id="IPR035897">
    <property type="entry name" value="Toll_tir_struct_dom_sf"/>
</dbReference>
<dbReference type="Gene3D" id="3.40.50.10140">
    <property type="entry name" value="Toll/interleukin-1 receptor homology (TIR) domain"/>
    <property type="match status" value="1"/>
</dbReference>
<evidence type="ECO:0000313" key="3">
    <source>
        <dbReference type="Proteomes" id="UP000295565"/>
    </source>
</evidence>
<dbReference type="OrthoDB" id="6638102at2"/>
<dbReference type="Proteomes" id="UP000295565">
    <property type="component" value="Unassembled WGS sequence"/>
</dbReference>
<dbReference type="Pfam" id="PF08937">
    <property type="entry name" value="ThsB_TIR"/>
    <property type="match status" value="1"/>
</dbReference>
<sequence length="113" mass="12858">MNIFISYTLIDEEVTFDYLKAVSNIVSEYGQPFVDVFDNQATDKQKFVMDALDCSDLVVLISTNSITKSQWVQTEIDRAKKNKTPIIRVSLTSSYDNSLKNLRNELEAVVPKT</sequence>
<dbReference type="InterPro" id="IPR015032">
    <property type="entry name" value="ThsB__TIR-like_domain"/>
</dbReference>
<gene>
    <name evidence="2" type="ORF">EV690_0442</name>
</gene>
<feature type="domain" description="Thoeris protein ThsB TIR-like" evidence="1">
    <location>
        <begin position="4"/>
        <end position="93"/>
    </location>
</feature>
<protein>
    <submittedName>
        <fullName evidence="2">TIR-like protein DUF1863</fullName>
    </submittedName>
</protein>
<dbReference type="AlphaFoldDB" id="A0A4R1KDX9"/>
<keyword evidence="3" id="KW-1185">Reference proteome</keyword>
<dbReference type="RefSeq" id="WP_131911311.1">
    <property type="nucleotide sequence ID" value="NZ_OU594967.1"/>
</dbReference>
<name>A0A4R1KDX9_9GAMM</name>
<dbReference type="EMBL" id="SMGD01000004">
    <property type="protein sequence ID" value="TCK62774.1"/>
    <property type="molecule type" value="Genomic_DNA"/>
</dbReference>
<reference evidence="2 3" key="1">
    <citation type="submission" date="2019-03" db="EMBL/GenBank/DDBJ databases">
        <title>Genomic Encyclopedia of Type Strains, Phase IV (KMG-IV): sequencing the most valuable type-strain genomes for metagenomic binning, comparative biology and taxonomic classification.</title>
        <authorList>
            <person name="Goeker M."/>
        </authorList>
    </citation>
    <scope>NUCLEOTIDE SEQUENCE [LARGE SCALE GENOMIC DNA]</scope>
    <source>
        <strain evidence="2 3">DSM 18577</strain>
    </source>
</reference>
<organism evidence="2 3">
    <name type="scientific">Celerinatantimonas diazotrophica</name>
    <dbReference type="NCBI Taxonomy" id="412034"/>
    <lineage>
        <taxon>Bacteria</taxon>
        <taxon>Pseudomonadati</taxon>
        <taxon>Pseudomonadota</taxon>
        <taxon>Gammaproteobacteria</taxon>
        <taxon>Celerinatantimonadaceae</taxon>
        <taxon>Celerinatantimonas</taxon>
    </lineage>
</organism>
<evidence type="ECO:0000313" key="2">
    <source>
        <dbReference type="EMBL" id="TCK62774.1"/>
    </source>
</evidence>
<comment type="caution">
    <text evidence="2">The sequence shown here is derived from an EMBL/GenBank/DDBJ whole genome shotgun (WGS) entry which is preliminary data.</text>
</comment>
<dbReference type="SUPFAM" id="SSF52206">
    <property type="entry name" value="Hypothetical protein MTH538"/>
    <property type="match status" value="1"/>
</dbReference>
<evidence type="ECO:0000259" key="1">
    <source>
        <dbReference type="Pfam" id="PF08937"/>
    </source>
</evidence>
<accession>A0A4R1KDX9</accession>